<organism evidence="9 10">
    <name type="scientific">Piloderma croceum (strain F 1598)</name>
    <dbReference type="NCBI Taxonomy" id="765440"/>
    <lineage>
        <taxon>Eukaryota</taxon>
        <taxon>Fungi</taxon>
        <taxon>Dikarya</taxon>
        <taxon>Basidiomycota</taxon>
        <taxon>Agaricomycotina</taxon>
        <taxon>Agaricomycetes</taxon>
        <taxon>Agaricomycetidae</taxon>
        <taxon>Atheliales</taxon>
        <taxon>Atheliaceae</taxon>
        <taxon>Piloderma</taxon>
    </lineage>
</organism>
<gene>
    <name evidence="9" type="ORF">PILCRDRAFT_814186</name>
</gene>
<evidence type="ECO:0000256" key="3">
    <source>
        <dbReference type="ARBA" id="ARBA00022989"/>
    </source>
</evidence>
<feature type="transmembrane region" description="Helical" evidence="6">
    <location>
        <begin position="349"/>
        <end position="373"/>
    </location>
</feature>
<feature type="compositionally biased region" description="Basic and acidic residues" evidence="5">
    <location>
        <begin position="518"/>
        <end position="530"/>
    </location>
</feature>
<evidence type="ECO:0000256" key="5">
    <source>
        <dbReference type="SAM" id="MobiDB-lite"/>
    </source>
</evidence>
<dbReference type="GO" id="GO:0005254">
    <property type="term" value="F:chloride channel activity"/>
    <property type="evidence" value="ECO:0007669"/>
    <property type="project" value="TreeGrafter"/>
</dbReference>
<dbReference type="HOGENOM" id="CLU_010867_1_0_1"/>
<evidence type="ECO:0008006" key="11">
    <source>
        <dbReference type="Google" id="ProtNLM"/>
    </source>
</evidence>
<sequence length="764" mass="85101">MSPNVDLVIVFRTNSSSLSKQQAHDDARKAELQYSSLLHTLTEPGLRAVGRRGETQEQLLVLVSCPQSLLRTLANRERHSDFIYGLPTSILPTILTESASHPPLTPADRLRLVQTYITSTTSDGGLGIIPRSKEWDLVESVLGLHDHEFNEVWIRSWTTRQITSVKVEKIREQFGDSVALYFSFLSSYTRALVFPSLLGLPFYFLKKPYSPLYTTLLLLWSITFVEWWTIRERILSVRWGTRGSAKVEKHRVGYVPGFPWWKRELRMVASVPVIMFFGVVLAGLLTAIFVFEAFVTHLYTGPGHKYISFSPTILFVALVPSVLAIYHSSARKFTQWENHAHQSTHDASLTIKTFTLSAIVAYLGLALSAFVYVPFGGEVMQLVQVEVFGTGGKGWLGGMNGTWIGGRGAGVVNEKRATQGVWLTDVSHARRKLNPSRLQDQMFAYTVTNQIINTFTEIGLPYILRFIGSVRNGKGGNGARGVGGKKKRVGFEDEVVGRQHQEGGASPEKGAGVGAEKVGGENDKEEKEDREFLERVRSEVALAPYDLFGDYSEMVTQFGYVVLWSTIWPLAPVMALLNNFLELRSDAFKITHHNRRPLPIRTDSIGPWSESLSFLTWLAALTNSALVYLFHGDGAIGKNGNGSTTLETNIQINNTHLPETTVSHNTNGTKRDLLFKAVLIALAASHGYIIVRGLVRHLLEKIVWAGCKEVEEAERNSREVKGRYLESVAGSGVDVDVAPEEEEGKSFWGYDEGLDEIRRAVKDA</sequence>
<feature type="domain" description="Anoctamin transmembrane" evidence="7">
    <location>
        <begin position="170"/>
        <end position="702"/>
    </location>
</feature>
<feature type="transmembrane region" description="Helical" evidence="6">
    <location>
        <begin position="210"/>
        <end position="230"/>
    </location>
</feature>
<protein>
    <recommendedName>
        <fullName evidence="11">DUF590-domain-containing protein</fullName>
    </recommendedName>
</protein>
<dbReference type="EMBL" id="KN832977">
    <property type="protein sequence ID" value="KIM88280.1"/>
    <property type="molecule type" value="Genomic_DNA"/>
</dbReference>
<name>A0A0C3FV37_PILCF</name>
<evidence type="ECO:0000256" key="2">
    <source>
        <dbReference type="ARBA" id="ARBA00022692"/>
    </source>
</evidence>
<evidence type="ECO:0000313" key="9">
    <source>
        <dbReference type="EMBL" id="KIM88280.1"/>
    </source>
</evidence>
<dbReference type="InterPro" id="IPR007632">
    <property type="entry name" value="Anoctamin"/>
</dbReference>
<dbReference type="Pfam" id="PF04547">
    <property type="entry name" value="Anoctamin"/>
    <property type="match status" value="1"/>
</dbReference>
<dbReference type="GO" id="GO:0032541">
    <property type="term" value="C:cortical endoplasmic reticulum"/>
    <property type="evidence" value="ECO:0007669"/>
    <property type="project" value="TreeGrafter"/>
</dbReference>
<dbReference type="InterPro" id="IPR049452">
    <property type="entry name" value="Anoctamin_TM"/>
</dbReference>
<keyword evidence="10" id="KW-1185">Reference proteome</keyword>
<feature type="transmembrane region" description="Helical" evidence="6">
    <location>
        <begin position="271"/>
        <end position="294"/>
    </location>
</feature>
<keyword evidence="2 6" id="KW-0812">Transmembrane</keyword>
<dbReference type="PANTHER" id="PTHR12308">
    <property type="entry name" value="ANOCTAMIN"/>
    <property type="match status" value="1"/>
</dbReference>
<evidence type="ECO:0000313" key="10">
    <source>
        <dbReference type="Proteomes" id="UP000054166"/>
    </source>
</evidence>
<dbReference type="InParanoid" id="A0A0C3FV37"/>
<dbReference type="AlphaFoldDB" id="A0A0C3FV37"/>
<feature type="transmembrane region" description="Helical" evidence="6">
    <location>
        <begin position="306"/>
        <end position="328"/>
    </location>
</feature>
<keyword evidence="3 6" id="KW-1133">Transmembrane helix</keyword>
<dbReference type="OrthoDB" id="296386at2759"/>
<feature type="domain" description="Anoctamin alpha-beta plait" evidence="8">
    <location>
        <begin position="4"/>
        <end position="138"/>
    </location>
</feature>
<dbReference type="InterPro" id="IPR049456">
    <property type="entry name" value="Anoctamin_N_fung"/>
</dbReference>
<dbReference type="FunCoup" id="A0A0C3FV37">
    <property type="interactions" value="68"/>
</dbReference>
<keyword evidence="4 6" id="KW-0472">Membrane</keyword>
<dbReference type="PANTHER" id="PTHR12308:SF73">
    <property type="entry name" value="ANOCTAMIN"/>
    <property type="match status" value="1"/>
</dbReference>
<evidence type="ECO:0000259" key="8">
    <source>
        <dbReference type="Pfam" id="PF20877"/>
    </source>
</evidence>
<reference evidence="9 10" key="1">
    <citation type="submission" date="2014-04" db="EMBL/GenBank/DDBJ databases">
        <authorList>
            <consortium name="DOE Joint Genome Institute"/>
            <person name="Kuo A."/>
            <person name="Tarkka M."/>
            <person name="Buscot F."/>
            <person name="Kohler A."/>
            <person name="Nagy L.G."/>
            <person name="Floudas D."/>
            <person name="Copeland A."/>
            <person name="Barry K.W."/>
            <person name="Cichocki N."/>
            <person name="Veneault-Fourrey C."/>
            <person name="LaButti K."/>
            <person name="Lindquist E.A."/>
            <person name="Lipzen A."/>
            <person name="Lundell T."/>
            <person name="Morin E."/>
            <person name="Murat C."/>
            <person name="Sun H."/>
            <person name="Tunlid A."/>
            <person name="Henrissat B."/>
            <person name="Grigoriev I.V."/>
            <person name="Hibbett D.S."/>
            <person name="Martin F."/>
            <person name="Nordberg H.P."/>
            <person name="Cantor M.N."/>
            <person name="Hua S.X."/>
        </authorList>
    </citation>
    <scope>NUCLEOTIDE SEQUENCE [LARGE SCALE GENOMIC DNA]</scope>
    <source>
        <strain evidence="9 10">F 1598</strain>
    </source>
</reference>
<dbReference type="Pfam" id="PF20877">
    <property type="entry name" value="Anoctamin_N"/>
    <property type="match status" value="1"/>
</dbReference>
<evidence type="ECO:0000259" key="7">
    <source>
        <dbReference type="Pfam" id="PF04547"/>
    </source>
</evidence>
<dbReference type="GO" id="GO:0016020">
    <property type="term" value="C:membrane"/>
    <property type="evidence" value="ECO:0007669"/>
    <property type="project" value="UniProtKB-SubCell"/>
</dbReference>
<evidence type="ECO:0000256" key="6">
    <source>
        <dbReference type="SAM" id="Phobius"/>
    </source>
</evidence>
<proteinExistence type="predicted"/>
<evidence type="ECO:0000256" key="1">
    <source>
        <dbReference type="ARBA" id="ARBA00004141"/>
    </source>
</evidence>
<dbReference type="Proteomes" id="UP000054166">
    <property type="component" value="Unassembled WGS sequence"/>
</dbReference>
<evidence type="ECO:0000256" key="4">
    <source>
        <dbReference type="ARBA" id="ARBA00023136"/>
    </source>
</evidence>
<reference evidence="10" key="2">
    <citation type="submission" date="2015-01" db="EMBL/GenBank/DDBJ databases">
        <title>Evolutionary Origins and Diversification of the Mycorrhizal Mutualists.</title>
        <authorList>
            <consortium name="DOE Joint Genome Institute"/>
            <consortium name="Mycorrhizal Genomics Consortium"/>
            <person name="Kohler A."/>
            <person name="Kuo A."/>
            <person name="Nagy L.G."/>
            <person name="Floudas D."/>
            <person name="Copeland A."/>
            <person name="Barry K.W."/>
            <person name="Cichocki N."/>
            <person name="Veneault-Fourrey C."/>
            <person name="LaButti K."/>
            <person name="Lindquist E.A."/>
            <person name="Lipzen A."/>
            <person name="Lundell T."/>
            <person name="Morin E."/>
            <person name="Murat C."/>
            <person name="Riley R."/>
            <person name="Ohm R."/>
            <person name="Sun H."/>
            <person name="Tunlid A."/>
            <person name="Henrissat B."/>
            <person name="Grigoriev I.V."/>
            <person name="Hibbett D.S."/>
            <person name="Martin F."/>
        </authorList>
    </citation>
    <scope>NUCLEOTIDE SEQUENCE [LARGE SCALE GENOMIC DNA]</scope>
    <source>
        <strain evidence="10">F 1598</strain>
    </source>
</reference>
<comment type="subcellular location">
    <subcellularLocation>
        <location evidence="1">Membrane</location>
        <topology evidence="1">Multi-pass membrane protein</topology>
    </subcellularLocation>
</comment>
<dbReference type="STRING" id="765440.A0A0C3FV37"/>
<accession>A0A0C3FV37</accession>
<feature type="region of interest" description="Disordered" evidence="5">
    <location>
        <begin position="497"/>
        <end position="530"/>
    </location>
</feature>